<dbReference type="Gene3D" id="3.40.50.2000">
    <property type="entry name" value="Glycogen Phosphorylase B"/>
    <property type="match status" value="1"/>
</dbReference>
<dbReference type="Proteomes" id="UP000502756">
    <property type="component" value="Chromosome"/>
</dbReference>
<proteinExistence type="predicted"/>
<keyword evidence="2" id="KW-0808">Transferase</keyword>
<dbReference type="AlphaFoldDB" id="A0A6M5YB33"/>
<name>A0A6M5YB33_9BACT</name>
<dbReference type="PANTHER" id="PTHR46401">
    <property type="entry name" value="GLYCOSYLTRANSFERASE WBBK-RELATED"/>
    <property type="match status" value="1"/>
</dbReference>
<dbReference type="KEGG" id="stae:HNV11_18195"/>
<feature type="domain" description="Glycosyl transferase family 1" evidence="1">
    <location>
        <begin position="172"/>
        <end position="326"/>
    </location>
</feature>
<dbReference type="Pfam" id="PF00534">
    <property type="entry name" value="Glycos_transf_1"/>
    <property type="match status" value="1"/>
</dbReference>
<sequence>MVLIDAANVSGGGAILLQYLVDQLSERGLPYFVLKKPAVSLTAPAGQYADAQINLLNRQSMLRTYIQQVKPKTILCFGNFPPPFYTGVRTVTYFHNSHYLKGHDRRNFSRNHYLKRLLRRLYLQTNLDYSELFVVQIPVIREAFVKTFGVQGTRLQTLPFYNQERIEQIKAEEQEARVVKNRNAFIYASSSEPHKNHANLLKAWAVLHQRGFTPTLYLTISPNSPYTTPALLQQIDILKRKGVAIINKGSLPYDDLLRLTYSCSACIFPSVNETLGLGLVESYWMGNSVLAGRRPYLSDVVRPSADFDPHDPESIADAVVQYMTGSLPETELVINNQINEFIELLYPQKAQLTAKIDSQTVPSR</sequence>
<organism evidence="2 3">
    <name type="scientific">Spirosoma taeanense</name>
    <dbReference type="NCBI Taxonomy" id="2735870"/>
    <lineage>
        <taxon>Bacteria</taxon>
        <taxon>Pseudomonadati</taxon>
        <taxon>Bacteroidota</taxon>
        <taxon>Cytophagia</taxon>
        <taxon>Cytophagales</taxon>
        <taxon>Cytophagaceae</taxon>
        <taxon>Spirosoma</taxon>
    </lineage>
</organism>
<dbReference type="InterPro" id="IPR001296">
    <property type="entry name" value="Glyco_trans_1"/>
</dbReference>
<evidence type="ECO:0000259" key="1">
    <source>
        <dbReference type="Pfam" id="PF00534"/>
    </source>
</evidence>
<dbReference type="EMBL" id="CP053435">
    <property type="protein sequence ID" value="QJW91169.1"/>
    <property type="molecule type" value="Genomic_DNA"/>
</dbReference>
<reference evidence="2 3" key="1">
    <citation type="submission" date="2020-05" db="EMBL/GenBank/DDBJ databases">
        <title>Genome sequencing of Spirosoma sp. TS118.</title>
        <authorList>
            <person name="Lee J.-H."/>
            <person name="Jeong S."/>
            <person name="Zhao L."/>
            <person name="Jung J.-H."/>
            <person name="Kim M.-K."/>
            <person name="Lim S."/>
        </authorList>
    </citation>
    <scope>NUCLEOTIDE SEQUENCE [LARGE SCALE GENOMIC DNA]</scope>
    <source>
        <strain evidence="2 3">TS118</strain>
    </source>
</reference>
<dbReference type="GO" id="GO:0016757">
    <property type="term" value="F:glycosyltransferase activity"/>
    <property type="evidence" value="ECO:0007669"/>
    <property type="project" value="InterPro"/>
</dbReference>
<dbReference type="PANTHER" id="PTHR46401:SF8">
    <property type="entry name" value="BLL6006 PROTEIN"/>
    <property type="match status" value="1"/>
</dbReference>
<dbReference type="RefSeq" id="WP_171741015.1">
    <property type="nucleotide sequence ID" value="NZ_CP053435.1"/>
</dbReference>
<dbReference type="SUPFAM" id="SSF53756">
    <property type="entry name" value="UDP-Glycosyltransferase/glycogen phosphorylase"/>
    <property type="match status" value="1"/>
</dbReference>
<evidence type="ECO:0000313" key="2">
    <source>
        <dbReference type="EMBL" id="QJW91169.1"/>
    </source>
</evidence>
<accession>A0A6M5YB33</accession>
<evidence type="ECO:0000313" key="3">
    <source>
        <dbReference type="Proteomes" id="UP000502756"/>
    </source>
</evidence>
<gene>
    <name evidence="2" type="ORF">HNV11_18195</name>
</gene>
<keyword evidence="3" id="KW-1185">Reference proteome</keyword>
<protein>
    <submittedName>
        <fullName evidence="2">Glycosyltransferase</fullName>
    </submittedName>
</protein>